<name>A0A9W9TMX7_9EURO</name>
<dbReference type="Proteomes" id="UP001150941">
    <property type="component" value="Unassembled WGS sequence"/>
</dbReference>
<dbReference type="AlphaFoldDB" id="A0A9W9TMX7"/>
<protein>
    <submittedName>
        <fullName evidence="1">Uncharacterized protein</fullName>
    </submittedName>
</protein>
<gene>
    <name evidence="1" type="ORF">N7468_005391</name>
</gene>
<dbReference type="EMBL" id="JAPQKS010000004">
    <property type="protein sequence ID" value="KAJ5232435.1"/>
    <property type="molecule type" value="Genomic_DNA"/>
</dbReference>
<organism evidence="1 2">
    <name type="scientific">Penicillium chermesinum</name>
    <dbReference type="NCBI Taxonomy" id="63820"/>
    <lineage>
        <taxon>Eukaryota</taxon>
        <taxon>Fungi</taxon>
        <taxon>Dikarya</taxon>
        <taxon>Ascomycota</taxon>
        <taxon>Pezizomycotina</taxon>
        <taxon>Eurotiomycetes</taxon>
        <taxon>Eurotiomycetidae</taxon>
        <taxon>Eurotiales</taxon>
        <taxon>Aspergillaceae</taxon>
        <taxon>Penicillium</taxon>
    </lineage>
</organism>
<keyword evidence="2" id="KW-1185">Reference proteome</keyword>
<accession>A0A9W9TMX7</accession>
<reference evidence="1" key="2">
    <citation type="journal article" date="2023" name="IMA Fungus">
        <title>Comparative genomic study of the Penicillium genus elucidates a diverse pangenome and 15 lateral gene transfer events.</title>
        <authorList>
            <person name="Petersen C."/>
            <person name="Sorensen T."/>
            <person name="Nielsen M.R."/>
            <person name="Sondergaard T.E."/>
            <person name="Sorensen J.L."/>
            <person name="Fitzpatrick D.A."/>
            <person name="Frisvad J.C."/>
            <person name="Nielsen K.L."/>
        </authorList>
    </citation>
    <scope>NUCLEOTIDE SEQUENCE</scope>
    <source>
        <strain evidence="1">IBT 19713</strain>
    </source>
</reference>
<evidence type="ECO:0000313" key="2">
    <source>
        <dbReference type="Proteomes" id="UP001150941"/>
    </source>
</evidence>
<reference evidence="1" key="1">
    <citation type="submission" date="2022-11" db="EMBL/GenBank/DDBJ databases">
        <authorList>
            <person name="Petersen C."/>
        </authorList>
    </citation>
    <scope>NUCLEOTIDE SEQUENCE</scope>
    <source>
        <strain evidence="1">IBT 19713</strain>
    </source>
</reference>
<proteinExistence type="predicted"/>
<comment type="caution">
    <text evidence="1">The sequence shown here is derived from an EMBL/GenBank/DDBJ whole genome shotgun (WGS) entry which is preliminary data.</text>
</comment>
<evidence type="ECO:0000313" key="1">
    <source>
        <dbReference type="EMBL" id="KAJ5232435.1"/>
    </source>
</evidence>
<dbReference type="GeneID" id="83201991"/>
<dbReference type="RefSeq" id="XP_058330428.1">
    <property type="nucleotide sequence ID" value="XM_058474688.1"/>
</dbReference>
<sequence length="111" mass="12131">MGGLGSSTYQSIITHQQLSTELDSRPARLTFLPVPSKEIPSPTIVEVQLVRGGHKDTGDPNCRDAQRFSNLGLSPGNDMIARVWDYPKIVSQKNGLPRKSSKDRVIAGDTK</sequence>